<dbReference type="PROSITE" id="PS50977">
    <property type="entry name" value="HTH_TETR_2"/>
    <property type="match status" value="1"/>
</dbReference>
<dbReference type="PANTHER" id="PTHR30055">
    <property type="entry name" value="HTH-TYPE TRANSCRIPTIONAL REGULATOR RUTR"/>
    <property type="match status" value="1"/>
</dbReference>
<reference evidence="6 7" key="1">
    <citation type="submission" date="2020-12" db="EMBL/GenBank/DDBJ databases">
        <title>Microbacterium sp. HY060.</title>
        <authorList>
            <person name="Zhou J."/>
        </authorList>
    </citation>
    <scope>NUCLEOTIDE SEQUENCE [LARGE SCALE GENOMIC DNA]</scope>
    <source>
        <strain evidence="6 7">HY60</strain>
    </source>
</reference>
<feature type="DNA-binding region" description="H-T-H motif" evidence="4">
    <location>
        <begin position="37"/>
        <end position="56"/>
    </location>
</feature>
<keyword evidence="7" id="KW-1185">Reference proteome</keyword>
<protein>
    <submittedName>
        <fullName evidence="6">TetR family transcriptional regulator</fullName>
    </submittedName>
</protein>
<gene>
    <name evidence="6" type="ORF">HCR76_16560</name>
</gene>
<dbReference type="Gene3D" id="1.10.357.10">
    <property type="entry name" value="Tetracycline Repressor, domain 2"/>
    <property type="match status" value="1"/>
</dbReference>
<dbReference type="InterPro" id="IPR050109">
    <property type="entry name" value="HTH-type_TetR-like_transc_reg"/>
</dbReference>
<organism evidence="6 7">
    <name type="scientific">Paramicrobacterium chengjingii</name>
    <dbReference type="NCBI Taxonomy" id="2769067"/>
    <lineage>
        <taxon>Bacteria</taxon>
        <taxon>Bacillati</taxon>
        <taxon>Actinomycetota</taxon>
        <taxon>Actinomycetes</taxon>
        <taxon>Micrococcales</taxon>
        <taxon>Microbacteriaceae</taxon>
        <taxon>Paramicrobacterium</taxon>
    </lineage>
</organism>
<accession>A0ABX6YJ47</accession>
<evidence type="ECO:0000256" key="2">
    <source>
        <dbReference type="ARBA" id="ARBA00023125"/>
    </source>
</evidence>
<dbReference type="PROSITE" id="PS01081">
    <property type="entry name" value="HTH_TETR_1"/>
    <property type="match status" value="1"/>
</dbReference>
<dbReference type="InterPro" id="IPR001647">
    <property type="entry name" value="HTH_TetR"/>
</dbReference>
<proteinExistence type="predicted"/>
<evidence type="ECO:0000256" key="1">
    <source>
        <dbReference type="ARBA" id="ARBA00023015"/>
    </source>
</evidence>
<name>A0ABX6YJ47_9MICO</name>
<evidence type="ECO:0000313" key="7">
    <source>
        <dbReference type="Proteomes" id="UP000662814"/>
    </source>
</evidence>
<dbReference type="InterPro" id="IPR023772">
    <property type="entry name" value="DNA-bd_HTH_TetR-type_CS"/>
</dbReference>
<evidence type="ECO:0000313" key="6">
    <source>
        <dbReference type="EMBL" id="QPZ38372.1"/>
    </source>
</evidence>
<dbReference type="PANTHER" id="PTHR30055:SF234">
    <property type="entry name" value="HTH-TYPE TRANSCRIPTIONAL REGULATOR BETI"/>
    <property type="match status" value="1"/>
</dbReference>
<dbReference type="Pfam" id="PF00440">
    <property type="entry name" value="TetR_N"/>
    <property type="match status" value="1"/>
</dbReference>
<evidence type="ECO:0000256" key="3">
    <source>
        <dbReference type="ARBA" id="ARBA00023163"/>
    </source>
</evidence>
<dbReference type="Proteomes" id="UP000662814">
    <property type="component" value="Chromosome"/>
</dbReference>
<evidence type="ECO:0000256" key="4">
    <source>
        <dbReference type="PROSITE-ProRule" id="PRU00335"/>
    </source>
</evidence>
<keyword evidence="3" id="KW-0804">Transcription</keyword>
<sequence>MMESATNLRERRRQESAERLIELAREWTARDGFTGYTVEELCEAAGVSRRTFFNYFASKEDAVLGILAPHGDDELTQTFLDGGSSAGETISDALVDDFVALHLARWEIVAPSASDVRAMKAAIEREPRLHTRIFEMIQANEQRDIALIEQREHLEAGDLRASTLVHIVGAFSRATAKEYFADHGDAPPSIGHFSRIFEQRIAAARELLI</sequence>
<evidence type="ECO:0000259" key="5">
    <source>
        <dbReference type="PROSITE" id="PS50977"/>
    </source>
</evidence>
<dbReference type="InterPro" id="IPR009057">
    <property type="entry name" value="Homeodomain-like_sf"/>
</dbReference>
<keyword evidence="1" id="KW-0805">Transcription regulation</keyword>
<feature type="domain" description="HTH tetR-type" evidence="5">
    <location>
        <begin position="14"/>
        <end position="74"/>
    </location>
</feature>
<keyword evidence="2 4" id="KW-0238">DNA-binding</keyword>
<dbReference type="EMBL" id="CP061169">
    <property type="protein sequence ID" value="QPZ38372.1"/>
    <property type="molecule type" value="Genomic_DNA"/>
</dbReference>
<dbReference type="SUPFAM" id="SSF46689">
    <property type="entry name" value="Homeodomain-like"/>
    <property type="match status" value="1"/>
</dbReference>